<sequence length="62" mass="7030">MQFAGISSWERTLMALFLQKEIVHPRLSGQESITSLFLHALFVVRSLPRKAGILLLMKSKGF</sequence>
<accession>A0A2P2J418</accession>
<reference evidence="1" key="1">
    <citation type="submission" date="2018-02" db="EMBL/GenBank/DDBJ databases">
        <title>Rhizophora mucronata_Transcriptome.</title>
        <authorList>
            <person name="Meera S.P."/>
            <person name="Sreeshan A."/>
            <person name="Augustine A."/>
        </authorList>
    </citation>
    <scope>NUCLEOTIDE SEQUENCE</scope>
    <source>
        <tissue evidence="1">Leaf</tissue>
    </source>
</reference>
<organism evidence="1">
    <name type="scientific">Rhizophora mucronata</name>
    <name type="common">Asiatic mangrove</name>
    <dbReference type="NCBI Taxonomy" id="61149"/>
    <lineage>
        <taxon>Eukaryota</taxon>
        <taxon>Viridiplantae</taxon>
        <taxon>Streptophyta</taxon>
        <taxon>Embryophyta</taxon>
        <taxon>Tracheophyta</taxon>
        <taxon>Spermatophyta</taxon>
        <taxon>Magnoliopsida</taxon>
        <taxon>eudicotyledons</taxon>
        <taxon>Gunneridae</taxon>
        <taxon>Pentapetalae</taxon>
        <taxon>rosids</taxon>
        <taxon>fabids</taxon>
        <taxon>Malpighiales</taxon>
        <taxon>Rhizophoraceae</taxon>
        <taxon>Rhizophora</taxon>
    </lineage>
</organism>
<protein>
    <submittedName>
        <fullName evidence="1">Uncharacterized protein</fullName>
    </submittedName>
</protein>
<proteinExistence type="predicted"/>
<dbReference type="EMBL" id="GGEC01007741">
    <property type="protein sequence ID" value="MBW88224.1"/>
    <property type="molecule type" value="Transcribed_RNA"/>
</dbReference>
<dbReference type="AlphaFoldDB" id="A0A2P2J418"/>
<evidence type="ECO:0000313" key="1">
    <source>
        <dbReference type="EMBL" id="MBW88224.1"/>
    </source>
</evidence>
<name>A0A2P2J418_RHIMU</name>